<comment type="caution">
    <text evidence="1">The sequence shown here is derived from an EMBL/GenBank/DDBJ whole genome shotgun (WGS) entry which is preliminary data.</text>
</comment>
<dbReference type="RefSeq" id="WP_044648694.1">
    <property type="nucleotide sequence ID" value="NZ_JTHP01000073.1"/>
</dbReference>
<dbReference type="EMBL" id="JTHP01000073">
    <property type="protein sequence ID" value="KJD42975.1"/>
    <property type="molecule type" value="Genomic_DNA"/>
</dbReference>
<dbReference type="PATRIC" id="fig|159743.3.peg.5597"/>
<keyword evidence="2" id="KW-1185">Reference proteome</keyword>
<gene>
    <name evidence="1" type="ORF">QD47_25265</name>
</gene>
<evidence type="ECO:0000313" key="1">
    <source>
        <dbReference type="EMBL" id="KJD42975.1"/>
    </source>
</evidence>
<protein>
    <submittedName>
        <fullName evidence="1">Uncharacterized protein</fullName>
    </submittedName>
</protein>
<accession>A0A0D7WUX7</accession>
<evidence type="ECO:0000313" key="2">
    <source>
        <dbReference type="Proteomes" id="UP000032534"/>
    </source>
</evidence>
<sequence length="73" mass="8984">MEYNELVERFEMGEEFQFYYKNDSYWISQNEEEYFLTRERDSFSQSFESARELFANGKIADKTILELWDNIVI</sequence>
<name>A0A0D7WUX7_9BACL</name>
<dbReference type="AlphaFoldDB" id="A0A0D7WUX7"/>
<proteinExistence type="predicted"/>
<dbReference type="OrthoDB" id="2187943at2"/>
<reference evidence="1 2" key="1">
    <citation type="submission" date="2014-11" db="EMBL/GenBank/DDBJ databases">
        <title>Draft Genome Sequences of Paenibacillus polymyxa NRRL B-30509 and Paenibacillus terrae NRRL B-30644, Strains from a Poultry Environment that Produce Tridecaptin A and Paenicidins.</title>
        <authorList>
            <person name="van Belkum M.J."/>
            <person name="Lohans C.T."/>
            <person name="Vederas J.C."/>
        </authorList>
    </citation>
    <scope>NUCLEOTIDE SEQUENCE [LARGE SCALE GENOMIC DNA]</scope>
    <source>
        <strain evidence="1 2">NRRL B-30644</strain>
    </source>
</reference>
<dbReference type="Proteomes" id="UP000032534">
    <property type="component" value="Unassembled WGS sequence"/>
</dbReference>
<organism evidence="1 2">
    <name type="scientific">Paenibacillus terrae</name>
    <dbReference type="NCBI Taxonomy" id="159743"/>
    <lineage>
        <taxon>Bacteria</taxon>
        <taxon>Bacillati</taxon>
        <taxon>Bacillota</taxon>
        <taxon>Bacilli</taxon>
        <taxon>Bacillales</taxon>
        <taxon>Paenibacillaceae</taxon>
        <taxon>Paenibacillus</taxon>
    </lineage>
</organism>